<dbReference type="HOGENOM" id="CLU_000288_6_8_1"/>
<evidence type="ECO:0000313" key="3">
    <source>
        <dbReference type="EMBL" id="KIK51059.1"/>
    </source>
</evidence>
<proteinExistence type="predicted"/>
<feature type="domain" description="Nephrocystin 3-like N-terminal" evidence="2">
    <location>
        <begin position="6"/>
        <end position="113"/>
    </location>
</feature>
<feature type="non-terminal residue" evidence="3">
    <location>
        <position position="124"/>
    </location>
</feature>
<feature type="non-terminal residue" evidence="3">
    <location>
        <position position="1"/>
    </location>
</feature>
<protein>
    <recommendedName>
        <fullName evidence="2">Nephrocystin 3-like N-terminal domain-containing protein</fullName>
    </recommendedName>
</protein>
<evidence type="ECO:0000259" key="2">
    <source>
        <dbReference type="Pfam" id="PF24883"/>
    </source>
</evidence>
<dbReference type="AlphaFoldDB" id="A0A0D0BNI5"/>
<name>A0A0D0BNI5_9AGAR</name>
<keyword evidence="1" id="KW-0677">Repeat</keyword>
<sequence length="124" mass="13657">EVLRDLRDWAAGPDLDKSPIYWISGRAGAGKSVIAQTIAQDLAKSGQLLGSFRFSRSDSSRNNPNRLFTTIAMQMAIAMSDFRSVVNSAVLENPSLLTSSIETQFEQLLVQPWLKVQSNRGLSD</sequence>
<organism evidence="3 4">
    <name type="scientific">Collybiopsis luxurians FD-317 M1</name>
    <dbReference type="NCBI Taxonomy" id="944289"/>
    <lineage>
        <taxon>Eukaryota</taxon>
        <taxon>Fungi</taxon>
        <taxon>Dikarya</taxon>
        <taxon>Basidiomycota</taxon>
        <taxon>Agaricomycotina</taxon>
        <taxon>Agaricomycetes</taxon>
        <taxon>Agaricomycetidae</taxon>
        <taxon>Agaricales</taxon>
        <taxon>Marasmiineae</taxon>
        <taxon>Omphalotaceae</taxon>
        <taxon>Collybiopsis</taxon>
        <taxon>Collybiopsis luxurians</taxon>
    </lineage>
</organism>
<dbReference type="Pfam" id="PF24883">
    <property type="entry name" value="NPHP3_N"/>
    <property type="match status" value="1"/>
</dbReference>
<dbReference type="EMBL" id="KN834874">
    <property type="protein sequence ID" value="KIK51059.1"/>
    <property type="molecule type" value="Genomic_DNA"/>
</dbReference>
<dbReference type="OrthoDB" id="3040368at2759"/>
<dbReference type="SUPFAM" id="SSF52540">
    <property type="entry name" value="P-loop containing nucleoside triphosphate hydrolases"/>
    <property type="match status" value="1"/>
</dbReference>
<dbReference type="Proteomes" id="UP000053593">
    <property type="component" value="Unassembled WGS sequence"/>
</dbReference>
<reference evidence="3 4" key="1">
    <citation type="submission" date="2014-04" db="EMBL/GenBank/DDBJ databases">
        <title>Evolutionary Origins and Diversification of the Mycorrhizal Mutualists.</title>
        <authorList>
            <consortium name="DOE Joint Genome Institute"/>
            <consortium name="Mycorrhizal Genomics Consortium"/>
            <person name="Kohler A."/>
            <person name="Kuo A."/>
            <person name="Nagy L.G."/>
            <person name="Floudas D."/>
            <person name="Copeland A."/>
            <person name="Barry K.W."/>
            <person name="Cichocki N."/>
            <person name="Veneault-Fourrey C."/>
            <person name="LaButti K."/>
            <person name="Lindquist E.A."/>
            <person name="Lipzen A."/>
            <person name="Lundell T."/>
            <person name="Morin E."/>
            <person name="Murat C."/>
            <person name="Riley R."/>
            <person name="Ohm R."/>
            <person name="Sun H."/>
            <person name="Tunlid A."/>
            <person name="Henrissat B."/>
            <person name="Grigoriev I.V."/>
            <person name="Hibbett D.S."/>
            <person name="Martin F."/>
        </authorList>
    </citation>
    <scope>NUCLEOTIDE SEQUENCE [LARGE SCALE GENOMIC DNA]</scope>
    <source>
        <strain evidence="3 4">FD-317 M1</strain>
    </source>
</reference>
<gene>
    <name evidence="3" type="ORF">GYMLUDRAFT_102828</name>
</gene>
<keyword evidence="4" id="KW-1185">Reference proteome</keyword>
<dbReference type="InterPro" id="IPR056884">
    <property type="entry name" value="NPHP3-like_N"/>
</dbReference>
<dbReference type="Gene3D" id="3.40.50.300">
    <property type="entry name" value="P-loop containing nucleotide triphosphate hydrolases"/>
    <property type="match status" value="1"/>
</dbReference>
<dbReference type="InterPro" id="IPR027417">
    <property type="entry name" value="P-loop_NTPase"/>
</dbReference>
<evidence type="ECO:0000256" key="1">
    <source>
        <dbReference type="ARBA" id="ARBA00022737"/>
    </source>
</evidence>
<accession>A0A0D0BNI5</accession>
<evidence type="ECO:0000313" key="4">
    <source>
        <dbReference type="Proteomes" id="UP000053593"/>
    </source>
</evidence>